<dbReference type="InterPro" id="IPR046540">
    <property type="entry name" value="DMFA2_C"/>
</dbReference>
<proteinExistence type="predicted"/>
<protein>
    <submittedName>
        <fullName evidence="2">N,N-dimethylformamidase</fullName>
    </submittedName>
</protein>
<feature type="domain" description="N,N-dimethylformamidase beta subunit-like C-terminal" evidence="1">
    <location>
        <begin position="284"/>
        <end position="714"/>
    </location>
</feature>
<evidence type="ECO:0000259" key="1">
    <source>
        <dbReference type="Pfam" id="PF20254"/>
    </source>
</evidence>
<accession>A0ABU4ZUQ2</accession>
<dbReference type="Proteomes" id="UP001276840">
    <property type="component" value="Unassembled WGS sequence"/>
</dbReference>
<organism evidence="2 3">
    <name type="scientific">Mesorhizobium montanum</name>
    <dbReference type="NCBI Taxonomy" id="3072323"/>
    <lineage>
        <taxon>Bacteria</taxon>
        <taxon>Pseudomonadati</taxon>
        <taxon>Pseudomonadota</taxon>
        <taxon>Alphaproteobacteria</taxon>
        <taxon>Hyphomicrobiales</taxon>
        <taxon>Phyllobacteriaceae</taxon>
        <taxon>Mesorhizobium</taxon>
    </lineage>
</organism>
<dbReference type="Gene3D" id="2.60.120.200">
    <property type="match status" value="1"/>
</dbReference>
<sequence length="734" mass="80923">MSKLPLRILGYTDKESVAPGEDINFFISSPERGKFQARILRLICGDDGPDGPGFKADPIETNVDGSYEARHQPIHCGSYAIVNDPAAFQAPALTLDAMVWPTLPGNGNAQVILGNFDASAQEGYALYLDENGLLSFRAGPKPSIRIARPMLARHWYHVTASFDASTGAVMLRQRRLLDYALSDAIDSAAGSLGEVAAANAAARPFLIAGWKEGDRVVAHFNGKIDSPRVFAGALGLNALAELEPQAKTGQPLIAAWDFSREMTTTCVVDVSGNDRHGELINLPTRAMKGWSWDGSEGNWQHKPGHYGAIHFHDDDLYDCAWDTDFTLKVPEGLKSGVYFAEIVQKAHDLILTDRIPFYVRPPRDRATSALALLIPTASYLAYSNSQAAARWELSTGNFTVLNLVDRYLTENPELGLSVYDTHSDGSGVCYSSRLRPVLNMRPGGVLWQLSADTHITDWLEAKRIPYDVITDEDLHHEGIDLLQKYKCVMTGSHPEYYTLEMLDAVRQFTQQGGRLIYLGANGFYWRVAYRASLPGVLEHRRAEDGMRAWISEPGEYHMSFTGELSGLWQRSGRPPQMLVGTGFTAQGFNMATYYERTPDSFHPRAEFIFQGIGENERIGDFGLLGGGAAGWEIDRADPLLGTAPHTLVLAVASEFSPSYHWVKEEMGHTHSSINGDSCPQIRCDMTYFETPNGGAVFSTSSISWAGSLSHNNYENNVSTITENVVRRFSNPVPL</sequence>
<name>A0ABU4ZUQ2_9HYPH</name>
<dbReference type="EMBL" id="JAVIJF010000038">
    <property type="protein sequence ID" value="MDX8529146.1"/>
    <property type="molecule type" value="Genomic_DNA"/>
</dbReference>
<dbReference type="Pfam" id="PF20254">
    <property type="entry name" value="DMFA2_C"/>
    <property type="match status" value="1"/>
</dbReference>
<gene>
    <name evidence="2" type="ORF">RFM68_32350</name>
</gene>
<dbReference type="InterPro" id="IPR013320">
    <property type="entry name" value="ConA-like_dom_sf"/>
</dbReference>
<comment type="caution">
    <text evidence="2">The sequence shown here is derived from an EMBL/GenBank/DDBJ whole genome shotgun (WGS) entry which is preliminary data.</text>
</comment>
<reference evidence="2 3" key="1">
    <citation type="submission" date="2023-08" db="EMBL/GenBank/DDBJ databases">
        <title>Implementing the SeqCode for naming new Mesorhizobium species isolated from Vachellia karroo root nodules.</title>
        <authorList>
            <person name="Van Lill M."/>
        </authorList>
    </citation>
    <scope>NUCLEOTIDE SEQUENCE [LARGE SCALE GENOMIC DNA]</scope>
    <source>
        <strain evidence="2 3">MSK 1335</strain>
    </source>
</reference>
<keyword evidence="3" id="KW-1185">Reference proteome</keyword>
<dbReference type="SUPFAM" id="SSF49899">
    <property type="entry name" value="Concanavalin A-like lectins/glucanases"/>
    <property type="match status" value="1"/>
</dbReference>
<dbReference type="RefSeq" id="WP_320237008.1">
    <property type="nucleotide sequence ID" value="NZ_JAVIJF010000038.1"/>
</dbReference>
<evidence type="ECO:0000313" key="3">
    <source>
        <dbReference type="Proteomes" id="UP001276840"/>
    </source>
</evidence>
<evidence type="ECO:0000313" key="2">
    <source>
        <dbReference type="EMBL" id="MDX8529146.1"/>
    </source>
</evidence>